<dbReference type="Proteomes" id="UP001255246">
    <property type="component" value="Unassembled WGS sequence"/>
</dbReference>
<evidence type="ECO:0000313" key="7">
    <source>
        <dbReference type="Proteomes" id="UP001255246"/>
    </source>
</evidence>
<dbReference type="RefSeq" id="WP_311350634.1">
    <property type="nucleotide sequence ID" value="NZ_JAVRHR010000002.1"/>
</dbReference>
<comment type="caution">
    <text evidence="6">The sequence shown here is derived from an EMBL/GenBank/DDBJ whole genome shotgun (WGS) entry which is preliminary data.</text>
</comment>
<dbReference type="Pfam" id="PF13181">
    <property type="entry name" value="TPR_8"/>
    <property type="match status" value="1"/>
</dbReference>
<evidence type="ECO:0000259" key="5">
    <source>
        <dbReference type="PROSITE" id="PS01124"/>
    </source>
</evidence>
<keyword evidence="3" id="KW-0804">Transcription</keyword>
<dbReference type="SUPFAM" id="SSF46689">
    <property type="entry name" value="Homeodomain-like"/>
    <property type="match status" value="1"/>
</dbReference>
<evidence type="ECO:0000256" key="2">
    <source>
        <dbReference type="ARBA" id="ARBA00023125"/>
    </source>
</evidence>
<organism evidence="6 7">
    <name type="scientific">Croceitalea rosinachiae</name>
    <dbReference type="NCBI Taxonomy" id="3075596"/>
    <lineage>
        <taxon>Bacteria</taxon>
        <taxon>Pseudomonadati</taxon>
        <taxon>Bacteroidota</taxon>
        <taxon>Flavobacteriia</taxon>
        <taxon>Flavobacteriales</taxon>
        <taxon>Flavobacteriaceae</taxon>
        <taxon>Croceitalea</taxon>
    </lineage>
</organism>
<dbReference type="PANTHER" id="PTHR43280:SF29">
    <property type="entry name" value="ARAC-FAMILY TRANSCRIPTIONAL REGULATOR"/>
    <property type="match status" value="1"/>
</dbReference>
<dbReference type="Gene3D" id="1.25.40.10">
    <property type="entry name" value="Tetratricopeptide repeat domain"/>
    <property type="match status" value="2"/>
</dbReference>
<reference evidence="6 7" key="1">
    <citation type="submission" date="2023-09" db="EMBL/GenBank/DDBJ databases">
        <authorList>
            <person name="Rey-Velasco X."/>
        </authorList>
    </citation>
    <scope>NUCLEOTIDE SEQUENCE [LARGE SCALE GENOMIC DNA]</scope>
    <source>
        <strain evidence="6 7">F388</strain>
    </source>
</reference>
<dbReference type="SUPFAM" id="SSF48452">
    <property type="entry name" value="TPR-like"/>
    <property type="match status" value="1"/>
</dbReference>
<dbReference type="InterPro" id="IPR011990">
    <property type="entry name" value="TPR-like_helical_dom_sf"/>
</dbReference>
<sequence>MSNQAALVTEKSLVVLPFKNLSGDHNNDYFSDGITVEIINALTKIDGLKVTARTSSFAFKNKPTDIRIIGNELGVTNAVEGSIRIVKERIRISAQLTRTDTGFLLWSEKFDRKLDDVFALQDEISLLIADKIRENFGHIEIDDSLAEVQTENLTSYQWYLRGRYYQLTWNLDNMERAIVFFEKATDFDSSYADPVVSIGWCYAIIASWGHIDRKEGLEKANLYLDKGLKMNPNSYTGYFGKATISFWGNWQFEKGFQELQLCLNENPHFSEGREGLAELLTATGFFEKAAEETEQILKINPLSPNHYYTKGNLHYLQGDYQTALSCFKSSLKLDNSFDLSRHLRVACLLFLGDKQETLSYAKSFLDDKLVTIIEAIFNSVNKNQVPEYDKSLLSENLNLMVYWDFYYLVHCQKTEIALERLKEMVEQRIGQIINFQFDPFLEPLRNTKVFKELQNAVFGSIQPSTFDIEANKTIELPTFTQKESDELISALDQVLSREEAFLRADLSLRSLAEELVIHPNRLSKFINDYLQTNFTEMVNGKRLEHFQKIAVSPKNNHLTLLGLAYESGFNSKTVFNTYFKKMTGMTPKQWIKANQ</sequence>
<evidence type="ECO:0000313" key="6">
    <source>
        <dbReference type="EMBL" id="MDT0607071.1"/>
    </source>
</evidence>
<keyword evidence="7" id="KW-1185">Reference proteome</keyword>
<dbReference type="PROSITE" id="PS50005">
    <property type="entry name" value="TPR"/>
    <property type="match status" value="1"/>
</dbReference>
<gene>
    <name evidence="6" type="ORF">RM706_08525</name>
</gene>
<dbReference type="InterPro" id="IPR018060">
    <property type="entry name" value="HTH_AraC"/>
</dbReference>
<dbReference type="SMART" id="SM00028">
    <property type="entry name" value="TPR"/>
    <property type="match status" value="2"/>
</dbReference>
<protein>
    <submittedName>
        <fullName evidence="6">Helix-turn-helix domain-containing protein</fullName>
    </submittedName>
</protein>
<evidence type="ECO:0000256" key="4">
    <source>
        <dbReference type="PROSITE-ProRule" id="PRU00339"/>
    </source>
</evidence>
<dbReference type="PANTHER" id="PTHR43280">
    <property type="entry name" value="ARAC-FAMILY TRANSCRIPTIONAL REGULATOR"/>
    <property type="match status" value="1"/>
</dbReference>
<feature type="domain" description="HTH araC/xylS-type" evidence="5">
    <location>
        <begin position="485"/>
        <end position="593"/>
    </location>
</feature>
<dbReference type="InterPro" id="IPR019734">
    <property type="entry name" value="TPR_rpt"/>
</dbReference>
<keyword evidence="4" id="KW-0802">TPR repeat</keyword>
<feature type="repeat" description="TPR" evidence="4">
    <location>
        <begin position="304"/>
        <end position="337"/>
    </location>
</feature>
<dbReference type="Gene3D" id="1.10.10.60">
    <property type="entry name" value="Homeodomain-like"/>
    <property type="match status" value="1"/>
</dbReference>
<evidence type="ECO:0000256" key="3">
    <source>
        <dbReference type="ARBA" id="ARBA00023163"/>
    </source>
</evidence>
<evidence type="ECO:0000256" key="1">
    <source>
        <dbReference type="ARBA" id="ARBA00023015"/>
    </source>
</evidence>
<dbReference type="PROSITE" id="PS01124">
    <property type="entry name" value="HTH_ARAC_FAMILY_2"/>
    <property type="match status" value="1"/>
</dbReference>
<name>A0ABU3AA59_9FLAO</name>
<accession>A0ABU3AA59</accession>
<proteinExistence type="predicted"/>
<dbReference type="InterPro" id="IPR009057">
    <property type="entry name" value="Homeodomain-like_sf"/>
</dbReference>
<keyword evidence="1" id="KW-0805">Transcription regulation</keyword>
<keyword evidence="2" id="KW-0238">DNA-binding</keyword>
<dbReference type="Pfam" id="PF12833">
    <property type="entry name" value="HTH_18"/>
    <property type="match status" value="1"/>
</dbReference>
<dbReference type="EMBL" id="JAVRHR010000002">
    <property type="protein sequence ID" value="MDT0607071.1"/>
    <property type="molecule type" value="Genomic_DNA"/>
</dbReference>
<dbReference type="SMART" id="SM00342">
    <property type="entry name" value="HTH_ARAC"/>
    <property type="match status" value="1"/>
</dbReference>